<dbReference type="GO" id="GO:0004821">
    <property type="term" value="F:histidine-tRNA ligase activity"/>
    <property type="evidence" value="ECO:0007669"/>
    <property type="project" value="UniProtKB-EC"/>
</dbReference>
<proteinExistence type="inferred from homology"/>
<dbReference type="InterPro" id="IPR036621">
    <property type="entry name" value="Anticodon-bd_dom_sf"/>
</dbReference>
<comment type="function">
    <text evidence="1">This is a key enzyme of plant metabolism catalyzing the first reaction in the biosynthesis from L-phenylalanine of a wide variety of natural products based on the phenylpropane skeleton.</text>
</comment>
<evidence type="ECO:0000256" key="9">
    <source>
        <dbReference type="ARBA" id="ARBA00022741"/>
    </source>
</evidence>
<comment type="subcellular location">
    <subcellularLocation>
        <location evidence="2">Cytoplasm</location>
    </subcellularLocation>
</comment>
<evidence type="ECO:0000256" key="2">
    <source>
        <dbReference type="ARBA" id="ARBA00004496"/>
    </source>
</evidence>
<dbReference type="Gene3D" id="3.30.930.10">
    <property type="entry name" value="Bira Bifunctional Protein, Domain 2"/>
    <property type="match status" value="1"/>
</dbReference>
<evidence type="ECO:0000256" key="14">
    <source>
        <dbReference type="ARBA" id="ARBA00023537"/>
    </source>
</evidence>
<dbReference type="GO" id="GO:0006427">
    <property type="term" value="P:histidyl-tRNA aminoacylation"/>
    <property type="evidence" value="ECO:0007669"/>
    <property type="project" value="InterPro"/>
</dbReference>
<evidence type="ECO:0000256" key="13">
    <source>
        <dbReference type="ARBA" id="ARBA00023232"/>
    </source>
</evidence>
<dbReference type="SUPFAM" id="SSF48557">
    <property type="entry name" value="L-aspartase-like"/>
    <property type="match status" value="1"/>
</dbReference>
<dbReference type="InterPro" id="IPR045864">
    <property type="entry name" value="aa-tRNA-synth_II/BPL/LPL"/>
</dbReference>
<dbReference type="GO" id="GO:0005739">
    <property type="term" value="C:mitochondrion"/>
    <property type="evidence" value="ECO:0007669"/>
    <property type="project" value="TreeGrafter"/>
</dbReference>
<keyword evidence="13" id="KW-0585">Phenylalanine catabolism</keyword>
<dbReference type="GO" id="GO:0032543">
    <property type="term" value="P:mitochondrial translation"/>
    <property type="evidence" value="ECO:0007669"/>
    <property type="project" value="TreeGrafter"/>
</dbReference>
<keyword evidence="10" id="KW-0067">ATP-binding</keyword>
<dbReference type="PROSITE" id="PS50862">
    <property type="entry name" value="AA_TRNA_LIGASE_II"/>
    <property type="match status" value="1"/>
</dbReference>
<protein>
    <recommendedName>
        <fullName evidence="7">Histidine--tRNA ligase, cytoplasmic</fullName>
        <ecNumber evidence="5">4.3.1.24</ecNumber>
        <ecNumber evidence="6">6.1.1.21</ecNumber>
    </recommendedName>
    <alternativeName>
        <fullName evidence="15">Histidyl-tRNA synthetase</fullName>
    </alternativeName>
</protein>
<dbReference type="InterPro" id="IPR041715">
    <property type="entry name" value="HisRS-like_core"/>
</dbReference>
<comment type="caution">
    <text evidence="18">The sequence shown here is derived from an EMBL/GenBank/DDBJ whole genome shotgun (WGS) entry which is preliminary data.</text>
</comment>
<keyword evidence="9" id="KW-0547">Nucleotide-binding</keyword>
<dbReference type="EC" id="4.3.1.24" evidence="5"/>
<dbReference type="PANTHER" id="PTHR11476">
    <property type="entry name" value="HISTIDYL-TRNA SYNTHETASE"/>
    <property type="match status" value="1"/>
</dbReference>
<dbReference type="Gene3D" id="1.20.200.10">
    <property type="entry name" value="Fumarase/aspartase (Central domain)"/>
    <property type="match status" value="1"/>
</dbReference>
<keyword evidence="19" id="KW-1185">Reference proteome</keyword>
<evidence type="ECO:0000256" key="6">
    <source>
        <dbReference type="ARBA" id="ARBA00012815"/>
    </source>
</evidence>
<evidence type="ECO:0000256" key="7">
    <source>
        <dbReference type="ARBA" id="ARBA00015302"/>
    </source>
</evidence>
<dbReference type="GO" id="GO:0005829">
    <property type="term" value="C:cytosol"/>
    <property type="evidence" value="ECO:0007669"/>
    <property type="project" value="TreeGrafter"/>
</dbReference>
<dbReference type="InterPro" id="IPR004154">
    <property type="entry name" value="Anticodon-bd"/>
</dbReference>
<dbReference type="GO" id="GO:0005524">
    <property type="term" value="F:ATP binding"/>
    <property type="evidence" value="ECO:0007669"/>
    <property type="project" value="UniProtKB-KW"/>
</dbReference>
<dbReference type="InterPro" id="IPR001106">
    <property type="entry name" value="Aromatic_Lyase"/>
</dbReference>
<dbReference type="InterPro" id="IPR006195">
    <property type="entry name" value="aa-tRNA-synth_II"/>
</dbReference>
<dbReference type="Proteomes" id="UP001386955">
    <property type="component" value="Unassembled WGS sequence"/>
</dbReference>
<reference evidence="18 19" key="1">
    <citation type="submission" date="2024-01" db="EMBL/GenBank/DDBJ databases">
        <title>The genomes of 5 underutilized Papilionoideae crops provide insights into root nodulation and disease resistanc.</title>
        <authorList>
            <person name="Jiang F."/>
        </authorList>
    </citation>
    <scope>NUCLEOTIDE SEQUENCE [LARGE SCALE GENOMIC DNA]</scope>
    <source>
        <strain evidence="18">DUOXIRENSHENG_FW03</strain>
        <tissue evidence="18">Leaves</tissue>
    </source>
</reference>
<dbReference type="InterPro" id="IPR008948">
    <property type="entry name" value="L-Aspartase-like"/>
</dbReference>
<evidence type="ECO:0000256" key="1">
    <source>
        <dbReference type="ARBA" id="ARBA00002235"/>
    </source>
</evidence>
<comment type="catalytic activity">
    <reaction evidence="16">
        <text>tRNA(His) + L-histidine + ATP = L-histidyl-tRNA(His) + AMP + diphosphate + H(+)</text>
        <dbReference type="Rhea" id="RHEA:17313"/>
        <dbReference type="Rhea" id="RHEA-COMP:9665"/>
        <dbReference type="Rhea" id="RHEA-COMP:9689"/>
        <dbReference type="ChEBI" id="CHEBI:15378"/>
        <dbReference type="ChEBI" id="CHEBI:30616"/>
        <dbReference type="ChEBI" id="CHEBI:33019"/>
        <dbReference type="ChEBI" id="CHEBI:57595"/>
        <dbReference type="ChEBI" id="CHEBI:78442"/>
        <dbReference type="ChEBI" id="CHEBI:78527"/>
        <dbReference type="ChEBI" id="CHEBI:456215"/>
        <dbReference type="EC" id="6.1.1.21"/>
    </reaction>
</comment>
<dbReference type="AlphaFoldDB" id="A0AAN9SJZ9"/>
<keyword evidence="8" id="KW-0436">Ligase</keyword>
<sequence>MGEGSVTVGGKSCPLSSRGVYAVATGRADVRIDSSAKVDREGEWSISSSTQTQTQTQTITIPEFLTLEECRASVVVLLNSLLLSHAPSRIPLLLSQSLNSEPFSFPFPFPDDFLTLLSSSTLLGISALLDHHSSSLSSFADVAAAFSCEALNADPKPFSLIDSGDGHTSKDDVAVAADFRVLLNGSKSLGKLNIPSLATVPKLHGTVRFHAKALHSRIRVELNSRNNNPFGTQQAVCTLLLPFAASLHQLAHSSFARANTNLDSIATDALKFGLEELFRKDCPARDAFTNTFNHAVNFFLGNDYAKFAHEVFVLLGLVWKVLAWETVTAFVVLESAELNELIEGVKEINVGENPNVDKKKKKKVVLGKGTGSILALFKERLLSGGGISFGTWVAHFLSFLDLAKPEFNDFLLKVKDIVESNESRRLPKIPKGTRDFAKEQMTIRKKAFSIIEEVFERHGATALDTPVFELRETLMGKYGEDSKLIYDLADQGGELLSLRYDLTVPFARFVAMNGLTSFKRYQIAKVYRRDNPSKGRYREFYQCDFDIAGTPPQAEYMGPDFEVVRILTELLDELDIGEYEIKLNHRKLLDGMMQICGVPPEKFRTICSSIDKLDKQSFQQIRKEMVEEKGLTAETADRIETFVTQKGSPLALLSKFKQESSDFLKHDGASEALKDLEILFIALEKSKRIDKVVFDLSLARGLDYYTGVIFEAVFKGGTQVGSIAAGGRYDNLIGMFGSKMVPAVGVSLGIERVFAIMEQQQKDLNQMARPTKTEVLVSIVGSDLTLAAELAGELWDVGVKAEFKVNTRRTKHFEYAKESRIPWMVLVYEQELKEEGVVQLKNLEANIDIKIPRGEFVVELRRRLYSQ</sequence>
<dbReference type="GO" id="GO:0006559">
    <property type="term" value="P:L-phenylalanine catabolic process"/>
    <property type="evidence" value="ECO:0007669"/>
    <property type="project" value="UniProtKB-KW"/>
</dbReference>
<evidence type="ECO:0000256" key="12">
    <source>
        <dbReference type="ARBA" id="ARBA00023146"/>
    </source>
</evidence>
<evidence type="ECO:0000256" key="16">
    <source>
        <dbReference type="ARBA" id="ARBA00047639"/>
    </source>
</evidence>
<evidence type="ECO:0000256" key="15">
    <source>
        <dbReference type="ARBA" id="ARBA00030619"/>
    </source>
</evidence>
<dbReference type="SUPFAM" id="SSF55681">
    <property type="entry name" value="Class II aaRS and biotin synthetases"/>
    <property type="match status" value="1"/>
</dbReference>
<evidence type="ECO:0000256" key="11">
    <source>
        <dbReference type="ARBA" id="ARBA00022917"/>
    </source>
</evidence>
<name>A0AAN9SJZ9_PSOTE</name>
<dbReference type="Pfam" id="PF00221">
    <property type="entry name" value="Lyase_aromatic"/>
    <property type="match status" value="1"/>
</dbReference>
<evidence type="ECO:0000313" key="18">
    <source>
        <dbReference type="EMBL" id="KAK7398881.1"/>
    </source>
</evidence>
<comment type="catalytic activity">
    <reaction evidence="14">
        <text>L-phenylalanine = (E)-cinnamate + NH4(+)</text>
        <dbReference type="Rhea" id="RHEA:21384"/>
        <dbReference type="ChEBI" id="CHEBI:15669"/>
        <dbReference type="ChEBI" id="CHEBI:28938"/>
        <dbReference type="ChEBI" id="CHEBI:58095"/>
        <dbReference type="EC" id="4.3.1.24"/>
    </reaction>
</comment>
<dbReference type="GO" id="GO:0003723">
    <property type="term" value="F:RNA binding"/>
    <property type="evidence" value="ECO:0007669"/>
    <property type="project" value="TreeGrafter"/>
</dbReference>
<accession>A0AAN9SJZ9</accession>
<evidence type="ECO:0000256" key="5">
    <source>
        <dbReference type="ARBA" id="ARBA00012139"/>
    </source>
</evidence>
<feature type="domain" description="Aminoacyl-transfer RNA synthetases class-II family profile" evidence="17">
    <location>
        <begin position="409"/>
        <end position="770"/>
    </location>
</feature>
<dbReference type="SUPFAM" id="SSF52954">
    <property type="entry name" value="Class II aaRS ABD-related"/>
    <property type="match status" value="1"/>
</dbReference>
<dbReference type="EMBL" id="JAYMYS010000003">
    <property type="protein sequence ID" value="KAK7398881.1"/>
    <property type="molecule type" value="Genomic_DNA"/>
</dbReference>
<keyword evidence="12" id="KW-0030">Aminoacyl-tRNA synthetase</keyword>
<dbReference type="GO" id="GO:0045548">
    <property type="term" value="F:phenylalanine ammonia-lyase activity"/>
    <property type="evidence" value="ECO:0007669"/>
    <property type="project" value="UniProtKB-EC"/>
</dbReference>
<dbReference type="HAMAP" id="MF_00127">
    <property type="entry name" value="His_tRNA_synth"/>
    <property type="match status" value="1"/>
</dbReference>
<evidence type="ECO:0000256" key="8">
    <source>
        <dbReference type="ARBA" id="ARBA00022598"/>
    </source>
</evidence>
<dbReference type="PANTHER" id="PTHR11476:SF7">
    <property type="entry name" value="HISTIDINE--TRNA LIGASE"/>
    <property type="match status" value="1"/>
</dbReference>
<evidence type="ECO:0000259" key="17">
    <source>
        <dbReference type="PROSITE" id="PS50862"/>
    </source>
</evidence>
<gene>
    <name evidence="18" type="ORF">VNO78_10055</name>
</gene>
<keyword evidence="11" id="KW-0648">Protein biosynthesis</keyword>
<dbReference type="FunFam" id="3.30.930.10:FF:000061">
    <property type="entry name" value="Histidine--tRNA ligase, cytoplasmic"/>
    <property type="match status" value="1"/>
</dbReference>
<evidence type="ECO:0000256" key="4">
    <source>
        <dbReference type="ARBA" id="ARBA00011881"/>
    </source>
</evidence>
<dbReference type="InterPro" id="IPR015807">
    <property type="entry name" value="His-tRNA-ligase"/>
</dbReference>
<dbReference type="NCBIfam" id="TIGR00442">
    <property type="entry name" value="hisS"/>
    <property type="match status" value="1"/>
</dbReference>
<evidence type="ECO:0000256" key="3">
    <source>
        <dbReference type="ARBA" id="ARBA00008226"/>
    </source>
</evidence>
<dbReference type="Pfam" id="PF13393">
    <property type="entry name" value="tRNA-synt_His"/>
    <property type="match status" value="1"/>
</dbReference>
<dbReference type="Gene3D" id="3.40.50.800">
    <property type="entry name" value="Anticodon-binding domain"/>
    <property type="match status" value="1"/>
</dbReference>
<dbReference type="Pfam" id="PF03129">
    <property type="entry name" value="HGTP_anticodon"/>
    <property type="match status" value="1"/>
</dbReference>
<comment type="subunit">
    <text evidence="4">Homotetramer.</text>
</comment>
<evidence type="ECO:0000313" key="19">
    <source>
        <dbReference type="Proteomes" id="UP001386955"/>
    </source>
</evidence>
<dbReference type="FunFam" id="3.40.50.800:FF:000012">
    <property type="entry name" value="Histidine--tRNA ligase, cytoplasmic"/>
    <property type="match status" value="1"/>
</dbReference>
<dbReference type="CDD" id="cd00773">
    <property type="entry name" value="HisRS-like_core"/>
    <property type="match status" value="1"/>
</dbReference>
<dbReference type="EC" id="6.1.1.21" evidence="6"/>
<comment type="similarity">
    <text evidence="3">Belongs to the class-II aminoacyl-tRNA synthetase family.</text>
</comment>
<organism evidence="18 19">
    <name type="scientific">Psophocarpus tetragonolobus</name>
    <name type="common">Winged bean</name>
    <name type="synonym">Dolichos tetragonolobus</name>
    <dbReference type="NCBI Taxonomy" id="3891"/>
    <lineage>
        <taxon>Eukaryota</taxon>
        <taxon>Viridiplantae</taxon>
        <taxon>Streptophyta</taxon>
        <taxon>Embryophyta</taxon>
        <taxon>Tracheophyta</taxon>
        <taxon>Spermatophyta</taxon>
        <taxon>Magnoliopsida</taxon>
        <taxon>eudicotyledons</taxon>
        <taxon>Gunneridae</taxon>
        <taxon>Pentapetalae</taxon>
        <taxon>rosids</taxon>
        <taxon>fabids</taxon>
        <taxon>Fabales</taxon>
        <taxon>Fabaceae</taxon>
        <taxon>Papilionoideae</taxon>
        <taxon>50 kb inversion clade</taxon>
        <taxon>NPAAA clade</taxon>
        <taxon>indigoferoid/millettioid clade</taxon>
        <taxon>Phaseoleae</taxon>
        <taxon>Psophocarpus</taxon>
    </lineage>
</organism>
<evidence type="ECO:0000256" key="10">
    <source>
        <dbReference type="ARBA" id="ARBA00022840"/>
    </source>
</evidence>